<proteinExistence type="predicted"/>
<dbReference type="InterPro" id="IPR009057">
    <property type="entry name" value="Homeodomain-like_sf"/>
</dbReference>
<gene>
    <name evidence="2" type="ORF">SAMN04487824_13311</name>
</gene>
<dbReference type="Proteomes" id="UP000198528">
    <property type="component" value="Unassembled WGS sequence"/>
</dbReference>
<feature type="region of interest" description="Disordered" evidence="1">
    <location>
        <begin position="36"/>
        <end position="56"/>
    </location>
</feature>
<sequence>MTVPLDTRQAIRELDAGGASRSQIARELHVSRNTVRKYADMKDMSPAAPVSARPHP</sequence>
<evidence type="ECO:0000313" key="3">
    <source>
        <dbReference type="Proteomes" id="UP000198528"/>
    </source>
</evidence>
<keyword evidence="2" id="KW-0238">DNA-binding</keyword>
<protein>
    <submittedName>
        <fullName evidence="2">Homeodomain-like domain-containing protein</fullName>
    </submittedName>
</protein>
<evidence type="ECO:0000256" key="1">
    <source>
        <dbReference type="SAM" id="MobiDB-lite"/>
    </source>
</evidence>
<evidence type="ECO:0000313" key="2">
    <source>
        <dbReference type="EMBL" id="SDC65636.1"/>
    </source>
</evidence>
<dbReference type="Pfam" id="PF13384">
    <property type="entry name" value="HTH_23"/>
    <property type="match status" value="1"/>
</dbReference>
<feature type="non-terminal residue" evidence="2">
    <location>
        <position position="56"/>
    </location>
</feature>
<dbReference type="GO" id="GO:0003677">
    <property type="term" value="F:DNA binding"/>
    <property type="evidence" value="ECO:0007669"/>
    <property type="project" value="UniProtKB-KW"/>
</dbReference>
<accession>A0A1G6NE57</accession>
<name>A0A1G6NE57_9ACTN</name>
<keyword evidence="2" id="KW-0371">Homeobox</keyword>
<dbReference type="EMBL" id="FMZL01000033">
    <property type="protein sequence ID" value="SDC65636.1"/>
    <property type="molecule type" value="Genomic_DNA"/>
</dbReference>
<dbReference type="AlphaFoldDB" id="A0A1G6NE57"/>
<dbReference type="SUPFAM" id="SSF46689">
    <property type="entry name" value="Homeodomain-like"/>
    <property type="match status" value="1"/>
</dbReference>
<reference evidence="3" key="1">
    <citation type="submission" date="2016-10" db="EMBL/GenBank/DDBJ databases">
        <authorList>
            <person name="Varghese N."/>
            <person name="Submissions S."/>
        </authorList>
    </citation>
    <scope>NUCLEOTIDE SEQUENCE [LARGE SCALE GENOMIC DNA]</scope>
    <source>
        <strain evidence="3">DSM 22619</strain>
    </source>
</reference>
<keyword evidence="3" id="KW-1185">Reference proteome</keyword>
<dbReference type="Gene3D" id="1.10.10.60">
    <property type="entry name" value="Homeodomain-like"/>
    <property type="match status" value="1"/>
</dbReference>
<organism evidence="2 3">
    <name type="scientific">Parafannyhessea umbonata</name>
    <dbReference type="NCBI Taxonomy" id="604330"/>
    <lineage>
        <taxon>Bacteria</taxon>
        <taxon>Bacillati</taxon>
        <taxon>Actinomycetota</taxon>
        <taxon>Coriobacteriia</taxon>
        <taxon>Coriobacteriales</taxon>
        <taxon>Atopobiaceae</taxon>
        <taxon>Parafannyhessea</taxon>
    </lineage>
</organism>